<dbReference type="STRING" id="1122198.SAMN02745729_10138"/>
<keyword evidence="2" id="KW-1185">Reference proteome</keyword>
<dbReference type="InterPro" id="IPR051200">
    <property type="entry name" value="Host-pathogen_enzymatic-act"/>
</dbReference>
<organism evidence="1 2">
    <name type="scientific">Marinobacterium iners DSM 11526</name>
    <dbReference type="NCBI Taxonomy" id="1122198"/>
    <lineage>
        <taxon>Bacteria</taxon>
        <taxon>Pseudomonadati</taxon>
        <taxon>Pseudomonadota</taxon>
        <taxon>Gammaproteobacteria</taxon>
        <taxon>Oceanospirillales</taxon>
        <taxon>Oceanospirillaceae</taxon>
        <taxon>Marinobacterium</taxon>
    </lineage>
</organism>
<dbReference type="SUPFAM" id="SSF69322">
    <property type="entry name" value="Tricorn protease domain 2"/>
    <property type="match status" value="1"/>
</dbReference>
<dbReference type="PANTHER" id="PTHR47197:SF3">
    <property type="entry name" value="DIHYDRO-HEME D1 DEHYDROGENASE"/>
    <property type="match status" value="1"/>
</dbReference>
<dbReference type="PANTHER" id="PTHR47197">
    <property type="entry name" value="PROTEIN NIRF"/>
    <property type="match status" value="1"/>
</dbReference>
<evidence type="ECO:0008006" key="3">
    <source>
        <dbReference type="Google" id="ProtNLM"/>
    </source>
</evidence>
<dbReference type="OrthoDB" id="511103at2"/>
<gene>
    <name evidence="1" type="ORF">SAMN02745729_10138</name>
</gene>
<proteinExistence type="predicted"/>
<evidence type="ECO:0000313" key="2">
    <source>
        <dbReference type="Proteomes" id="UP000242469"/>
    </source>
</evidence>
<dbReference type="Proteomes" id="UP000242469">
    <property type="component" value="Unassembled WGS sequence"/>
</dbReference>
<dbReference type="AlphaFoldDB" id="A0A1H3X6M1"/>
<protein>
    <recommendedName>
        <fullName evidence="3">WD40-like Beta Propeller Repeat</fullName>
    </recommendedName>
</protein>
<dbReference type="Gene3D" id="2.130.10.10">
    <property type="entry name" value="YVTN repeat-like/Quinoprotein amine dehydrogenase"/>
    <property type="match status" value="2"/>
</dbReference>
<accession>A0A1H3X6M1</accession>
<sequence length="386" mass="40788">MTAKVGDIIAGISGVLPGTLPADGSLINADAYPALARVFSDAGQEGLAQLPFTEAVNGVWGASDYHRATVFSPDGMYLACGHNNYGRLAIRRVNDWSTVDHGIVPTSAVYGIAFSPDSSLMAYCTSAYTDIISTADWSQVVRLTNEFGHQVKGNKIRFSNDGSRVYIAYSSSPYFRAFDTATWAEVAGSNITGHSVISFSESPDGSKIATVSSSAPRIFVYNSADFSAVSFGSSFTIGGTPTDVAFTPDGSVVSVATTSYPYLYQLDASAWTLLPSVNTIGTNSIRSIAYTADGSFLIATTQYGDTYRIYDASSLTLLHSSGGVSSYSCDIHPDGDYAVVGFSGSPGYRVFSNNIVIAGVLQLPDLPALSLGNSQLARPLIRVEEV</sequence>
<dbReference type="RefSeq" id="WP_091821207.1">
    <property type="nucleotide sequence ID" value="NZ_FNRJ01000001.1"/>
</dbReference>
<dbReference type="InterPro" id="IPR015943">
    <property type="entry name" value="WD40/YVTN_repeat-like_dom_sf"/>
</dbReference>
<dbReference type="EMBL" id="FNRJ01000001">
    <property type="protein sequence ID" value="SDZ94294.1"/>
    <property type="molecule type" value="Genomic_DNA"/>
</dbReference>
<reference evidence="2" key="1">
    <citation type="submission" date="2016-10" db="EMBL/GenBank/DDBJ databases">
        <authorList>
            <person name="Varghese N."/>
            <person name="Submissions S."/>
        </authorList>
    </citation>
    <scope>NUCLEOTIDE SEQUENCE [LARGE SCALE GENOMIC DNA]</scope>
    <source>
        <strain evidence="2">DSM 11526</strain>
    </source>
</reference>
<name>A0A1H3X6M1_9GAMM</name>
<evidence type="ECO:0000313" key="1">
    <source>
        <dbReference type="EMBL" id="SDZ94294.1"/>
    </source>
</evidence>